<dbReference type="SUPFAM" id="SSF56059">
    <property type="entry name" value="Glutathione synthetase ATP-binding domain-like"/>
    <property type="match status" value="1"/>
</dbReference>
<dbReference type="AlphaFoldDB" id="A0A6C0F837"/>
<protein>
    <recommendedName>
        <fullName evidence="2">ATP-grasp domain-containing protein</fullName>
    </recommendedName>
</protein>
<proteinExistence type="predicted"/>
<reference evidence="1" key="1">
    <citation type="journal article" date="2020" name="Nature">
        <title>Giant virus diversity and host interactions through global metagenomics.</title>
        <authorList>
            <person name="Schulz F."/>
            <person name="Roux S."/>
            <person name="Paez-Espino D."/>
            <person name="Jungbluth S."/>
            <person name="Walsh D.A."/>
            <person name="Denef V.J."/>
            <person name="McMahon K.D."/>
            <person name="Konstantinidis K.T."/>
            <person name="Eloe-Fadrosh E.A."/>
            <person name="Kyrpides N.C."/>
            <person name="Woyke T."/>
        </authorList>
    </citation>
    <scope>NUCLEOTIDE SEQUENCE</scope>
    <source>
        <strain evidence="1">GVMAG-S-ERX555967-131</strain>
    </source>
</reference>
<dbReference type="EMBL" id="MN738794">
    <property type="protein sequence ID" value="QHT37372.1"/>
    <property type="molecule type" value="Genomic_DNA"/>
</dbReference>
<evidence type="ECO:0008006" key="2">
    <source>
        <dbReference type="Google" id="ProtNLM"/>
    </source>
</evidence>
<organism evidence="1">
    <name type="scientific">viral metagenome</name>
    <dbReference type="NCBI Taxonomy" id="1070528"/>
    <lineage>
        <taxon>unclassified sequences</taxon>
        <taxon>metagenomes</taxon>
        <taxon>organismal metagenomes</taxon>
    </lineage>
</organism>
<name>A0A6C0F837_9ZZZZ</name>
<accession>A0A6C0F837</accession>
<sequence>MKCLILDRNPKIADDKMQIKRKWLPENPSAYIIDKYIYSIEASSFHWIKQNNPEIDIDMLPFETITNTKLMKNYDVIFLFNHGLSDAMPFWKNDTNKFVNAWKNLGNRAYPSYELANFVLDKCSYYEYLNKNDIKTADTFCIDLKKPFNIQYKKLRSFLKNKEIEKLFIKPVGGDSGVGTSTHQTPFNTLEKSLAKSKTNGWNKLVVQRFMNFSTHDSPEYKCLYVGGKLQYIVKTFRLGYFDGIIMPNSKWTHLKTLDTLSKKVIKLFEKWANVTIPFGRVDWGYDKNSKEFFLNEFEHAGGTYGEELVHQEKILSPSQWKVDVQLGKAIVKFVSTNYLLDNPFVFRKYIKNASTKNIIRLQTAALKEKKLSLLSIINSNNMNNIKTKKTNNQFINQYKKYFEEFKKKNPTSIGNATKLVSYKLYSLINKKHLLGNTNIIQKIYMTPKKFIEIKKSEISKSSLKDFNNCVQWPHLTMMLYPDYNIGSCHEYSVLKAMVYYKENRNFKVKLIIGKNSMLSHLDINSTKKEPTYTDFIILTLFHAFRTYQVLKYLQKDSKKLKILQNLVYSCVLSCVNDENIANKFVRFLLTRKQLYLL</sequence>
<evidence type="ECO:0000313" key="1">
    <source>
        <dbReference type="EMBL" id="QHT37372.1"/>
    </source>
</evidence>